<evidence type="ECO:0000313" key="3">
    <source>
        <dbReference type="Proteomes" id="UP001294412"/>
    </source>
</evidence>
<keyword evidence="3" id="KW-1185">Reference proteome</keyword>
<reference evidence="2 3" key="1">
    <citation type="submission" date="2023-12" db="EMBL/GenBank/DDBJ databases">
        <title>Description of Novel Strain Fulvimarina sp. 2208YS6-2-32 isolated from Uroteuthis (Photololigo) edulis.</title>
        <authorList>
            <person name="Park J.-S."/>
        </authorList>
    </citation>
    <scope>NUCLEOTIDE SEQUENCE [LARGE SCALE GENOMIC DNA]</scope>
    <source>
        <strain evidence="2 3">2208YS6-2-32</strain>
    </source>
</reference>
<organism evidence="2 3">
    <name type="scientific">Fulvimarina uroteuthidis</name>
    <dbReference type="NCBI Taxonomy" id="3098149"/>
    <lineage>
        <taxon>Bacteria</taxon>
        <taxon>Pseudomonadati</taxon>
        <taxon>Pseudomonadota</taxon>
        <taxon>Alphaproteobacteria</taxon>
        <taxon>Hyphomicrobiales</taxon>
        <taxon>Aurantimonadaceae</taxon>
        <taxon>Fulvimarina</taxon>
    </lineage>
</organism>
<sequence>MSHATVSAPQRRPLSDGMKTGLNVRDGRNKTLSFAVKQGARRKPSGAVHPAQILSPA</sequence>
<comment type="caution">
    <text evidence="2">The sequence shown here is derived from an EMBL/GenBank/DDBJ whole genome shotgun (WGS) entry which is preliminary data.</text>
</comment>
<feature type="region of interest" description="Disordered" evidence="1">
    <location>
        <begin position="38"/>
        <end position="57"/>
    </location>
</feature>
<evidence type="ECO:0000256" key="1">
    <source>
        <dbReference type="SAM" id="MobiDB-lite"/>
    </source>
</evidence>
<protein>
    <submittedName>
        <fullName evidence="2">Uncharacterized protein</fullName>
    </submittedName>
</protein>
<dbReference type="EMBL" id="JAXLPB010000004">
    <property type="protein sequence ID" value="MDY8110171.1"/>
    <property type="molecule type" value="Genomic_DNA"/>
</dbReference>
<feature type="region of interest" description="Disordered" evidence="1">
    <location>
        <begin position="1"/>
        <end position="29"/>
    </location>
</feature>
<evidence type="ECO:0000313" key="2">
    <source>
        <dbReference type="EMBL" id="MDY8110171.1"/>
    </source>
</evidence>
<accession>A0ABU5I4M9</accession>
<gene>
    <name evidence="2" type="ORF">U0C82_13585</name>
</gene>
<name>A0ABU5I4M9_9HYPH</name>
<proteinExistence type="predicted"/>
<dbReference type="Proteomes" id="UP001294412">
    <property type="component" value="Unassembled WGS sequence"/>
</dbReference>